<dbReference type="InParanoid" id="A0A423WDC6"/>
<keyword evidence="2" id="KW-1133">Transmembrane helix</keyword>
<dbReference type="AlphaFoldDB" id="A0A423WDC6"/>
<dbReference type="EMBL" id="LKEB01000054">
    <property type="protein sequence ID" value="ROW01381.1"/>
    <property type="molecule type" value="Genomic_DNA"/>
</dbReference>
<dbReference type="OrthoDB" id="5191944at2759"/>
<evidence type="ECO:0000256" key="2">
    <source>
        <dbReference type="SAM" id="Phobius"/>
    </source>
</evidence>
<evidence type="ECO:0000313" key="4">
    <source>
        <dbReference type="Proteomes" id="UP000285146"/>
    </source>
</evidence>
<sequence length="173" mass="18693">MKHTNKPATLSRKLSNPEEASSSKSDCQDIINNNIFPGRRTIREYTSGRWAMINARGTCLLSVARLDDSTNPFVGGDQDIKGSVAAAMGLCSDTNKMRSAGATAVCDARDTTGNDVSVKWWVADPEDVPGTRPMSSSISMVDSRLFAQYAILVVLLAGAYLITSLHDILKVRP</sequence>
<protein>
    <recommendedName>
        <fullName evidence="5">Ecp2 effector protein domain-containing protein</fullName>
    </recommendedName>
</protein>
<comment type="caution">
    <text evidence="3">The sequence shown here is derived from an EMBL/GenBank/DDBJ whole genome shotgun (WGS) entry which is preliminary data.</text>
</comment>
<keyword evidence="4" id="KW-1185">Reference proteome</keyword>
<proteinExistence type="predicted"/>
<name>A0A423WDC6_9PEZI</name>
<keyword evidence="2" id="KW-0812">Transmembrane</keyword>
<organism evidence="3 4">
    <name type="scientific">Cytospora leucostoma</name>
    <dbReference type="NCBI Taxonomy" id="1230097"/>
    <lineage>
        <taxon>Eukaryota</taxon>
        <taxon>Fungi</taxon>
        <taxon>Dikarya</taxon>
        <taxon>Ascomycota</taxon>
        <taxon>Pezizomycotina</taxon>
        <taxon>Sordariomycetes</taxon>
        <taxon>Sordariomycetidae</taxon>
        <taxon>Diaporthales</taxon>
        <taxon>Cytosporaceae</taxon>
        <taxon>Cytospora</taxon>
    </lineage>
</organism>
<reference evidence="3 4" key="1">
    <citation type="submission" date="2015-09" db="EMBL/GenBank/DDBJ databases">
        <title>Host preference determinants of Valsa canker pathogens revealed by comparative genomics.</title>
        <authorList>
            <person name="Yin Z."/>
            <person name="Huang L."/>
        </authorList>
    </citation>
    <scope>NUCLEOTIDE SEQUENCE [LARGE SCALE GENOMIC DNA]</scope>
    <source>
        <strain evidence="3 4">SXYLt</strain>
    </source>
</reference>
<accession>A0A423WDC6</accession>
<gene>
    <name evidence="3" type="ORF">VPNG_07610</name>
</gene>
<keyword evidence="2" id="KW-0472">Membrane</keyword>
<feature type="transmembrane region" description="Helical" evidence="2">
    <location>
        <begin position="145"/>
        <end position="163"/>
    </location>
</feature>
<evidence type="ECO:0000256" key="1">
    <source>
        <dbReference type="SAM" id="MobiDB-lite"/>
    </source>
</evidence>
<evidence type="ECO:0008006" key="5">
    <source>
        <dbReference type="Google" id="ProtNLM"/>
    </source>
</evidence>
<evidence type="ECO:0000313" key="3">
    <source>
        <dbReference type="EMBL" id="ROW01381.1"/>
    </source>
</evidence>
<feature type="region of interest" description="Disordered" evidence="1">
    <location>
        <begin position="1"/>
        <end position="26"/>
    </location>
</feature>
<dbReference type="Proteomes" id="UP000285146">
    <property type="component" value="Unassembled WGS sequence"/>
</dbReference>